<evidence type="ECO:0000256" key="1">
    <source>
        <dbReference type="ARBA" id="ARBA00022448"/>
    </source>
</evidence>
<keyword evidence="4" id="KW-0067">ATP-binding</keyword>
<evidence type="ECO:0000256" key="7">
    <source>
        <dbReference type="ARBA" id="ARBA00023136"/>
    </source>
</evidence>
<dbReference type="GO" id="GO:0016887">
    <property type="term" value="F:ATP hydrolysis activity"/>
    <property type="evidence" value="ECO:0007669"/>
    <property type="project" value="InterPro"/>
</dbReference>
<comment type="caution">
    <text evidence="9">The sequence shown here is derived from an EMBL/GenBank/DDBJ whole genome shotgun (WGS) entry which is preliminary data.</text>
</comment>
<dbReference type="InterPro" id="IPR003593">
    <property type="entry name" value="AAA+_ATPase"/>
</dbReference>
<dbReference type="KEGG" id="lol:LACOL_1653"/>
<dbReference type="GO" id="GO:0005524">
    <property type="term" value="F:ATP binding"/>
    <property type="evidence" value="ECO:0007669"/>
    <property type="project" value="UniProtKB-KW"/>
</dbReference>
<evidence type="ECO:0000259" key="8">
    <source>
        <dbReference type="PROSITE" id="PS50893"/>
    </source>
</evidence>
<dbReference type="SUPFAM" id="SSF55021">
    <property type="entry name" value="ACT-like"/>
    <property type="match status" value="1"/>
</dbReference>
<dbReference type="PANTHER" id="PTHR43166:SF30">
    <property type="entry name" value="METHIONINE IMPORT ATP-BINDING PROTEIN METN"/>
    <property type="match status" value="1"/>
</dbReference>
<keyword evidence="10" id="KW-1185">Reference proteome</keyword>
<dbReference type="Pfam" id="PF09383">
    <property type="entry name" value="NIL"/>
    <property type="match status" value="1"/>
</dbReference>
<keyword evidence="6" id="KW-0029">Amino-acid transport</keyword>
<accession>A0A0R1RXE8</accession>
<dbReference type="PATRIC" id="fig|1423778.4.peg.188"/>
<keyword evidence="2" id="KW-1003">Cell membrane</keyword>
<dbReference type="AlphaFoldDB" id="A0A0R1RXE8"/>
<dbReference type="Gene3D" id="3.30.70.260">
    <property type="match status" value="1"/>
</dbReference>
<dbReference type="SUPFAM" id="SSF52540">
    <property type="entry name" value="P-loop containing nucleoside triphosphate hydrolases"/>
    <property type="match status" value="1"/>
</dbReference>
<reference evidence="9 10" key="1">
    <citation type="journal article" date="2015" name="Genome Announc.">
        <title>Expanding the biotechnology potential of lactobacilli through comparative genomics of 213 strains and associated genera.</title>
        <authorList>
            <person name="Sun Z."/>
            <person name="Harris H.M."/>
            <person name="McCann A."/>
            <person name="Guo C."/>
            <person name="Argimon S."/>
            <person name="Zhang W."/>
            <person name="Yang X."/>
            <person name="Jeffery I.B."/>
            <person name="Cooney J.C."/>
            <person name="Kagawa T.F."/>
            <person name="Liu W."/>
            <person name="Song Y."/>
            <person name="Salvetti E."/>
            <person name="Wrobel A."/>
            <person name="Rasinkangas P."/>
            <person name="Parkhill J."/>
            <person name="Rea M.C."/>
            <person name="O'Sullivan O."/>
            <person name="Ritari J."/>
            <person name="Douillard F.P."/>
            <person name="Paul Ross R."/>
            <person name="Yang R."/>
            <person name="Briner A.E."/>
            <person name="Felis G.E."/>
            <person name="de Vos W.M."/>
            <person name="Barrangou R."/>
            <person name="Klaenhammer T.R."/>
            <person name="Caufield P.W."/>
            <person name="Cui Y."/>
            <person name="Zhang H."/>
            <person name="O'Toole P.W."/>
        </authorList>
    </citation>
    <scope>NUCLEOTIDE SEQUENCE [LARGE SCALE GENOMIC DNA]</scope>
    <source>
        <strain evidence="9 10">DSM 15707</strain>
    </source>
</reference>
<dbReference type="Gene3D" id="3.40.50.300">
    <property type="entry name" value="P-loop containing nucleotide triphosphate hydrolases"/>
    <property type="match status" value="1"/>
</dbReference>
<dbReference type="OrthoDB" id="9802264at2"/>
<name>A0A0R1RXE8_9LACO</name>
<keyword evidence="7" id="KW-0472">Membrane</keyword>
<evidence type="ECO:0000256" key="6">
    <source>
        <dbReference type="ARBA" id="ARBA00022970"/>
    </source>
</evidence>
<feature type="domain" description="ABC transporter" evidence="8">
    <location>
        <begin position="8"/>
        <end position="247"/>
    </location>
</feature>
<evidence type="ECO:0000256" key="5">
    <source>
        <dbReference type="ARBA" id="ARBA00022967"/>
    </source>
</evidence>
<evidence type="ECO:0000256" key="2">
    <source>
        <dbReference type="ARBA" id="ARBA00022475"/>
    </source>
</evidence>
<dbReference type="InterPro" id="IPR045865">
    <property type="entry name" value="ACT-like_dom_sf"/>
</dbReference>
<dbReference type="SMART" id="SM00930">
    <property type="entry name" value="NIL"/>
    <property type="match status" value="1"/>
</dbReference>
<proteinExistence type="predicted"/>
<dbReference type="InterPro" id="IPR018449">
    <property type="entry name" value="NIL_domain"/>
</dbReference>
<dbReference type="InterPro" id="IPR050086">
    <property type="entry name" value="MetN_ABC_transporter-like"/>
</dbReference>
<dbReference type="InterPro" id="IPR003439">
    <property type="entry name" value="ABC_transporter-like_ATP-bd"/>
</dbReference>
<gene>
    <name evidence="9" type="ORF">FC70_GL000172</name>
</gene>
<keyword evidence="1" id="KW-0813">Transport</keyword>
<dbReference type="InterPro" id="IPR017871">
    <property type="entry name" value="ABC_transporter-like_CS"/>
</dbReference>
<sequence length="362" mass="39648">MIKNNLAVNLINIDVTFKQKNHVIKAVDDVTLKIEKGDIYGIVGYSGAGKSTLVRVINLLQAPSNGSVIVNDQNMLALHSNQLRYARKKIGMIFQHFNLMNARTVAGNVAFPLRKSNLTKKQINDKVDQLLALVGLTDKKLTYPSQLSGGQKQRVAIARALSNDPDILISDEATSALDPKTTKSILILLASLNQKLNLTIILITHEMQAVKQICNNAAVMENGRIVERNNIVNIFSQPEVKITQEFVATANQIDEAIDSVLAQPNIKHLKTNEVLIKLKYIGTVTDEPIIVGLYKQFEVTANILAGNVENLKDTPVGNLVIILSGQANNVKHALKFLEGLDVKVTILKIGNDIKSVIGGSKR</sequence>
<dbReference type="PANTHER" id="PTHR43166">
    <property type="entry name" value="AMINO ACID IMPORT ATP-BINDING PROTEIN"/>
    <property type="match status" value="1"/>
</dbReference>
<dbReference type="STRING" id="1423778.FC70_GL000172"/>
<evidence type="ECO:0000313" key="9">
    <source>
        <dbReference type="EMBL" id="KRL58099.1"/>
    </source>
</evidence>
<dbReference type="RefSeq" id="WP_057889131.1">
    <property type="nucleotide sequence ID" value="NZ_AZFE01000002.1"/>
</dbReference>
<evidence type="ECO:0000256" key="3">
    <source>
        <dbReference type="ARBA" id="ARBA00022741"/>
    </source>
</evidence>
<dbReference type="Proteomes" id="UP000051697">
    <property type="component" value="Unassembled WGS sequence"/>
</dbReference>
<dbReference type="SMART" id="SM00382">
    <property type="entry name" value="AAA"/>
    <property type="match status" value="1"/>
</dbReference>
<dbReference type="PROSITE" id="PS50893">
    <property type="entry name" value="ABC_TRANSPORTER_2"/>
    <property type="match status" value="1"/>
</dbReference>
<keyword evidence="5" id="KW-1278">Translocase</keyword>
<evidence type="ECO:0000256" key="4">
    <source>
        <dbReference type="ARBA" id="ARBA00022840"/>
    </source>
</evidence>
<dbReference type="EMBL" id="AZFE01000002">
    <property type="protein sequence ID" value="KRL58099.1"/>
    <property type="molecule type" value="Genomic_DNA"/>
</dbReference>
<dbReference type="InterPro" id="IPR027417">
    <property type="entry name" value="P-loop_NTPase"/>
</dbReference>
<dbReference type="GO" id="GO:0006865">
    <property type="term" value="P:amino acid transport"/>
    <property type="evidence" value="ECO:0007669"/>
    <property type="project" value="UniProtKB-KW"/>
</dbReference>
<protein>
    <submittedName>
        <fullName evidence="9">ABC-type metal ion transport system, ATPase component</fullName>
    </submittedName>
</protein>
<keyword evidence="3" id="KW-0547">Nucleotide-binding</keyword>
<dbReference type="Pfam" id="PF00005">
    <property type="entry name" value="ABC_tran"/>
    <property type="match status" value="1"/>
</dbReference>
<organism evidence="9 10">
    <name type="scientific">Paucilactobacillus oligofermentans DSM 15707 = LMG 22743</name>
    <dbReference type="NCBI Taxonomy" id="1423778"/>
    <lineage>
        <taxon>Bacteria</taxon>
        <taxon>Bacillati</taxon>
        <taxon>Bacillota</taxon>
        <taxon>Bacilli</taxon>
        <taxon>Lactobacillales</taxon>
        <taxon>Lactobacillaceae</taxon>
        <taxon>Paucilactobacillus</taxon>
    </lineage>
</organism>
<evidence type="ECO:0000313" key="10">
    <source>
        <dbReference type="Proteomes" id="UP000051697"/>
    </source>
</evidence>
<dbReference type="PROSITE" id="PS00211">
    <property type="entry name" value="ABC_TRANSPORTER_1"/>
    <property type="match status" value="1"/>
</dbReference>